<accession>A0ABQ9C171</accession>
<proteinExistence type="predicted"/>
<comment type="caution">
    <text evidence="2">The sequence shown here is derived from an EMBL/GenBank/DDBJ whole genome shotgun (WGS) entry which is preliminary data.</text>
</comment>
<feature type="region of interest" description="Disordered" evidence="1">
    <location>
        <begin position="129"/>
        <end position="152"/>
    </location>
</feature>
<evidence type="ECO:0000313" key="2">
    <source>
        <dbReference type="EMBL" id="KAJ6392028.1"/>
    </source>
</evidence>
<feature type="region of interest" description="Disordered" evidence="1">
    <location>
        <begin position="63"/>
        <end position="107"/>
    </location>
</feature>
<dbReference type="Proteomes" id="UP001141253">
    <property type="component" value="Chromosome 2"/>
</dbReference>
<reference evidence="2" key="1">
    <citation type="submission" date="2022-10" db="EMBL/GenBank/DDBJ databases">
        <authorList>
            <person name="Hyden B.L."/>
            <person name="Feng K."/>
            <person name="Yates T."/>
            <person name="Jawdy S."/>
            <person name="Smart L.B."/>
            <person name="Muchero W."/>
        </authorList>
    </citation>
    <scope>NUCLEOTIDE SEQUENCE</scope>
    <source>
        <tissue evidence="2">Shoot tip</tissue>
    </source>
</reference>
<protein>
    <submittedName>
        <fullName evidence="2">Uncharacterized protein</fullName>
    </submittedName>
</protein>
<sequence>MATITLEWKASGLAAELLAHPYLQPYLLKIHRKLNSPRQNTFPVKWSDSTFIRKTSFVDPQAVPSFTSREKRQSFNNDRALNPSISGTEQDSPHSSQRDQESPTSFYLNQRFTELSVGGAREEFGNRAAKFSTAANTPRLMPSKISATPIRQSTPSKISYTTSKRDSLPVSCTTVSSKPPHTSRRASLPFPMRAATAETHYKASHDPLIPIRGTSSASAQCSSSPDSLDCSITKDKCTVQVLERTVSKHRLTDACRRFGSECSEHNPTSGVSSHTSSDSRQQRRFDTSSYQQRAEALEGLLEFSARLLQQERFAELGVLLKPFGPEKVSPRETAIWLAKSFKETAA</sequence>
<dbReference type="EMBL" id="JAPFFI010000006">
    <property type="protein sequence ID" value="KAJ6392028.1"/>
    <property type="molecule type" value="Genomic_DNA"/>
</dbReference>
<evidence type="ECO:0000313" key="3">
    <source>
        <dbReference type="Proteomes" id="UP001141253"/>
    </source>
</evidence>
<gene>
    <name evidence="2" type="ORF">OIU77_025897</name>
</gene>
<evidence type="ECO:0000256" key="1">
    <source>
        <dbReference type="SAM" id="MobiDB-lite"/>
    </source>
</evidence>
<name>A0ABQ9C171_9ROSI</name>
<feature type="compositionally biased region" description="Low complexity" evidence="1">
    <location>
        <begin position="269"/>
        <end position="279"/>
    </location>
</feature>
<feature type="region of interest" description="Disordered" evidence="1">
    <location>
        <begin position="259"/>
        <end position="289"/>
    </location>
</feature>
<reference evidence="2" key="2">
    <citation type="journal article" date="2023" name="Int. J. Mol. Sci.">
        <title>De Novo Assembly and Annotation of 11 Diverse Shrub Willow (Salix) Genomes Reveals Novel Gene Organization in Sex-Linked Regions.</title>
        <authorList>
            <person name="Hyden B."/>
            <person name="Feng K."/>
            <person name="Yates T.B."/>
            <person name="Jawdy S."/>
            <person name="Cereghino C."/>
            <person name="Smart L.B."/>
            <person name="Muchero W."/>
        </authorList>
    </citation>
    <scope>NUCLEOTIDE SEQUENCE</scope>
    <source>
        <tissue evidence="2">Shoot tip</tissue>
    </source>
</reference>
<feature type="compositionally biased region" description="Polar residues" evidence="1">
    <location>
        <begin position="74"/>
        <end position="95"/>
    </location>
</feature>
<keyword evidence="3" id="KW-1185">Reference proteome</keyword>
<organism evidence="2 3">
    <name type="scientific">Salix suchowensis</name>
    <dbReference type="NCBI Taxonomy" id="1278906"/>
    <lineage>
        <taxon>Eukaryota</taxon>
        <taxon>Viridiplantae</taxon>
        <taxon>Streptophyta</taxon>
        <taxon>Embryophyta</taxon>
        <taxon>Tracheophyta</taxon>
        <taxon>Spermatophyta</taxon>
        <taxon>Magnoliopsida</taxon>
        <taxon>eudicotyledons</taxon>
        <taxon>Gunneridae</taxon>
        <taxon>Pentapetalae</taxon>
        <taxon>rosids</taxon>
        <taxon>fabids</taxon>
        <taxon>Malpighiales</taxon>
        <taxon>Salicaceae</taxon>
        <taxon>Saliceae</taxon>
        <taxon>Salix</taxon>
    </lineage>
</organism>